<organism evidence="1 2">
    <name type="scientific">Hypericibacter adhaerens</name>
    <dbReference type="NCBI Taxonomy" id="2602016"/>
    <lineage>
        <taxon>Bacteria</taxon>
        <taxon>Pseudomonadati</taxon>
        <taxon>Pseudomonadota</taxon>
        <taxon>Alphaproteobacteria</taxon>
        <taxon>Rhodospirillales</taxon>
        <taxon>Dongiaceae</taxon>
        <taxon>Hypericibacter</taxon>
    </lineage>
</organism>
<dbReference type="Gene3D" id="2.40.128.140">
    <property type="entry name" value="Outer membrane protein"/>
    <property type="match status" value="1"/>
</dbReference>
<proteinExistence type="predicted"/>
<dbReference type="KEGG" id="hadh:FRZ61_33620"/>
<reference evidence="1 2" key="1">
    <citation type="submission" date="2019-08" db="EMBL/GenBank/DDBJ databases">
        <title>Hyperibacter terrae gen. nov., sp. nov. and Hyperibacter viscosus sp. nov., two new members in the family Rhodospirillaceae isolated from the rhizosphere of Hypericum perforatum.</title>
        <authorList>
            <person name="Noviana Z."/>
        </authorList>
    </citation>
    <scope>NUCLEOTIDE SEQUENCE [LARGE SCALE GENOMIC DNA]</scope>
    <source>
        <strain evidence="1 2">R5959</strain>
    </source>
</reference>
<sequence>MLLVAVAPAAKAEEPADQHEEAGTFNLVLENDIVSGLDQDYTNGIMLSWTSGAGDAPSWAVDAANWLPFFSSEGTVRVIYGIGQNIYTPSDIKLEDPPADDRPYAGWLYGSIGLTSATETRLDQLNLQLGVVGPAALARETQTWVHGIIGADKPRGWDHQLNNEPGVVLTYQRSWRAFISGEIWGFSFDATPHLGGAVGNVFTYANGGATLRFGWNLPDDYGPPRIEPSLPGSGFFEPQGDFGFYVFAGLDGRVVARNIFLDGNTFTDSRSVQKNILVGDAQVGIAFTIRTARLAYTHVFRTQEFSGQNDADKFGALSLSLRF</sequence>
<accession>A0A5J6N277</accession>
<dbReference type="Proteomes" id="UP000325797">
    <property type="component" value="Chromosome"/>
</dbReference>
<gene>
    <name evidence="1" type="ORF">FRZ61_33620</name>
</gene>
<dbReference type="OrthoDB" id="9776275at2"/>
<dbReference type="EMBL" id="CP042582">
    <property type="protein sequence ID" value="QEX23424.1"/>
    <property type="molecule type" value="Genomic_DNA"/>
</dbReference>
<dbReference type="Pfam" id="PF09982">
    <property type="entry name" value="LpxR"/>
    <property type="match status" value="1"/>
</dbReference>
<name>A0A5J6N277_9PROT</name>
<protein>
    <submittedName>
        <fullName evidence="1">Membrane protein</fullName>
    </submittedName>
</protein>
<dbReference type="AlphaFoldDB" id="A0A5J6N277"/>
<dbReference type="InterPro" id="IPR018707">
    <property type="entry name" value="LpxR"/>
</dbReference>
<evidence type="ECO:0000313" key="2">
    <source>
        <dbReference type="Proteomes" id="UP000325797"/>
    </source>
</evidence>
<keyword evidence="2" id="KW-1185">Reference proteome</keyword>
<evidence type="ECO:0000313" key="1">
    <source>
        <dbReference type="EMBL" id="QEX23424.1"/>
    </source>
</evidence>
<dbReference type="InterPro" id="IPR037107">
    <property type="entry name" value="Put_OMP_sf"/>
</dbReference>